<dbReference type="InterPro" id="IPR016162">
    <property type="entry name" value="Ald_DH_N"/>
</dbReference>
<feature type="active site" evidence="3">
    <location>
        <position position="253"/>
    </location>
</feature>
<dbReference type="InterPro" id="IPR029510">
    <property type="entry name" value="Ald_DH_CS_GLU"/>
</dbReference>
<feature type="domain" description="Aldehyde dehydrogenase" evidence="5">
    <location>
        <begin position="24"/>
        <end position="481"/>
    </location>
</feature>
<sequence>MNDRSVPTVHLHIGDEKRTTGSGGTHHHIYPADASTTGTVPLAGAEETDEAVAAAATAFTTWRRSDPQERARMLRRLADLVRANAQEFGRLGALDNGTPALFAIFGASIAANWIEYYAGWADRIEGQVNGTVMGRGELGYTLAEPYGVIGLIITWNGPLISLGMKVAPAIAAGNTVVVKPSEMTPYSGELFMQLAAEAGIPAGVINMVPGSVAAGEALVRHKLVEKVSFTGGPVTARKILAACAEQIKPAVLELGGKSANLIFPDADLDPACAFGVDGSIGMMSGQGCAFPTRMLVHQDIYDEVVERTLARVAQIKVGDPFAPETTSGPVVNEAALHRILATIDRAKSDGAGKLVAGGNRIGGALASGYFVEPTVFTDVDPDSHLAQEEVFGPVLAITRFKDEAEAIRIANSTDYGLSAYIQTRDLGRALRLSEELRSGVVLVNGSQNIQPQRPFGGLGVSGYGREGGKEGLAEFLRVKTVGIAMPST</sequence>
<dbReference type="Proteomes" id="UP000552757">
    <property type="component" value="Unassembled WGS sequence"/>
</dbReference>
<dbReference type="EC" id="1.2.1.3" evidence="6"/>
<proteinExistence type="inferred from homology"/>
<dbReference type="InterPro" id="IPR015590">
    <property type="entry name" value="Aldehyde_DH_dom"/>
</dbReference>
<dbReference type="FunFam" id="3.40.309.10:FF:000012">
    <property type="entry name" value="Betaine aldehyde dehydrogenase"/>
    <property type="match status" value="1"/>
</dbReference>
<dbReference type="Gene3D" id="3.40.605.10">
    <property type="entry name" value="Aldehyde Dehydrogenase, Chain A, domain 1"/>
    <property type="match status" value="1"/>
</dbReference>
<dbReference type="Gene3D" id="3.40.309.10">
    <property type="entry name" value="Aldehyde Dehydrogenase, Chain A, domain 2"/>
    <property type="match status" value="1"/>
</dbReference>
<dbReference type="FunFam" id="3.40.605.10:FF:000007">
    <property type="entry name" value="NAD/NADP-dependent betaine aldehyde dehydrogenase"/>
    <property type="match status" value="1"/>
</dbReference>
<dbReference type="InterPro" id="IPR016163">
    <property type="entry name" value="Ald_DH_C"/>
</dbReference>
<protein>
    <submittedName>
        <fullName evidence="6">Aldehyde dehydrogenase (NAD+)</fullName>
        <ecNumber evidence="6">1.2.1.3</ecNumber>
    </submittedName>
</protein>
<dbReference type="PANTHER" id="PTHR11699">
    <property type="entry name" value="ALDEHYDE DEHYDROGENASE-RELATED"/>
    <property type="match status" value="1"/>
</dbReference>
<evidence type="ECO:0000259" key="5">
    <source>
        <dbReference type="Pfam" id="PF00171"/>
    </source>
</evidence>
<comment type="similarity">
    <text evidence="1 4">Belongs to the aldehyde dehydrogenase family.</text>
</comment>
<dbReference type="GO" id="GO:0004029">
    <property type="term" value="F:aldehyde dehydrogenase (NAD+) activity"/>
    <property type="evidence" value="ECO:0007669"/>
    <property type="project" value="UniProtKB-EC"/>
</dbReference>
<keyword evidence="2 4" id="KW-0560">Oxidoreductase</keyword>
<organism evidence="6 7">
    <name type="scientific">Sphingobium fontiphilum</name>
    <dbReference type="NCBI Taxonomy" id="944425"/>
    <lineage>
        <taxon>Bacteria</taxon>
        <taxon>Pseudomonadati</taxon>
        <taxon>Pseudomonadota</taxon>
        <taxon>Alphaproteobacteria</taxon>
        <taxon>Sphingomonadales</taxon>
        <taxon>Sphingomonadaceae</taxon>
        <taxon>Sphingobium</taxon>
    </lineage>
</organism>
<dbReference type="InterPro" id="IPR016161">
    <property type="entry name" value="Ald_DH/histidinol_DH"/>
</dbReference>
<evidence type="ECO:0000256" key="1">
    <source>
        <dbReference type="ARBA" id="ARBA00009986"/>
    </source>
</evidence>
<dbReference type="PROSITE" id="PS00687">
    <property type="entry name" value="ALDEHYDE_DEHYDR_GLU"/>
    <property type="match status" value="1"/>
</dbReference>
<dbReference type="RefSeq" id="WP_183955354.1">
    <property type="nucleotide sequence ID" value="NZ_JACIEB010000004.1"/>
</dbReference>
<dbReference type="Pfam" id="PF00171">
    <property type="entry name" value="Aldedh"/>
    <property type="match status" value="1"/>
</dbReference>
<evidence type="ECO:0000313" key="7">
    <source>
        <dbReference type="Proteomes" id="UP000552757"/>
    </source>
</evidence>
<evidence type="ECO:0000313" key="6">
    <source>
        <dbReference type="EMBL" id="MBB3982268.1"/>
    </source>
</evidence>
<dbReference type="EMBL" id="JACIEB010000004">
    <property type="protein sequence ID" value="MBB3982268.1"/>
    <property type="molecule type" value="Genomic_DNA"/>
</dbReference>
<accession>A0A7W6DFS1</accession>
<evidence type="ECO:0000256" key="3">
    <source>
        <dbReference type="PROSITE-ProRule" id="PRU10007"/>
    </source>
</evidence>
<name>A0A7W6DFS1_9SPHN</name>
<evidence type="ECO:0000256" key="4">
    <source>
        <dbReference type="RuleBase" id="RU003345"/>
    </source>
</evidence>
<dbReference type="AlphaFoldDB" id="A0A7W6DFS1"/>
<evidence type="ECO:0000256" key="2">
    <source>
        <dbReference type="ARBA" id="ARBA00023002"/>
    </source>
</evidence>
<dbReference type="SUPFAM" id="SSF53720">
    <property type="entry name" value="ALDH-like"/>
    <property type="match status" value="1"/>
</dbReference>
<comment type="caution">
    <text evidence="6">The sequence shown here is derived from an EMBL/GenBank/DDBJ whole genome shotgun (WGS) entry which is preliminary data.</text>
</comment>
<gene>
    <name evidence="6" type="ORF">GGR44_001931</name>
</gene>
<keyword evidence="7" id="KW-1185">Reference proteome</keyword>
<reference evidence="6 7" key="1">
    <citation type="submission" date="2020-08" db="EMBL/GenBank/DDBJ databases">
        <title>Genomic Encyclopedia of Type Strains, Phase IV (KMG-IV): sequencing the most valuable type-strain genomes for metagenomic binning, comparative biology and taxonomic classification.</title>
        <authorList>
            <person name="Goeker M."/>
        </authorList>
    </citation>
    <scope>NUCLEOTIDE SEQUENCE [LARGE SCALE GENOMIC DNA]</scope>
    <source>
        <strain evidence="6 7">DSM 29348</strain>
    </source>
</reference>